<feature type="region of interest" description="Disordered" evidence="2">
    <location>
        <begin position="1"/>
        <end position="59"/>
    </location>
</feature>
<dbReference type="AlphaFoldDB" id="A0A0D6R893"/>
<feature type="domain" description="SAM" evidence="3">
    <location>
        <begin position="328"/>
        <end position="386"/>
    </location>
</feature>
<dbReference type="SUPFAM" id="SSF47769">
    <property type="entry name" value="SAM/Pointed domain"/>
    <property type="match status" value="1"/>
</dbReference>
<protein>
    <recommendedName>
        <fullName evidence="3">SAM domain-containing protein</fullName>
    </recommendedName>
</protein>
<evidence type="ECO:0000256" key="1">
    <source>
        <dbReference type="ARBA" id="ARBA00022737"/>
    </source>
</evidence>
<dbReference type="PANTHER" id="PTHR10627:SF69">
    <property type="entry name" value="PROTEIN BICAUDAL C"/>
    <property type="match status" value="1"/>
</dbReference>
<accession>A0A0D6R893</accession>
<dbReference type="SMART" id="SM00454">
    <property type="entry name" value="SAM"/>
    <property type="match status" value="1"/>
</dbReference>
<dbReference type="InterPro" id="IPR013761">
    <property type="entry name" value="SAM/pointed_sf"/>
</dbReference>
<evidence type="ECO:0000259" key="3">
    <source>
        <dbReference type="PROSITE" id="PS50105"/>
    </source>
</evidence>
<evidence type="ECO:0000256" key="2">
    <source>
        <dbReference type="SAM" id="MobiDB-lite"/>
    </source>
</evidence>
<dbReference type="PROSITE" id="PS50105">
    <property type="entry name" value="SAM_DOMAIN"/>
    <property type="match status" value="1"/>
</dbReference>
<dbReference type="PANTHER" id="PTHR10627">
    <property type="entry name" value="SCP160"/>
    <property type="match status" value="1"/>
</dbReference>
<organism evidence="4">
    <name type="scientific">Araucaria cunninghamii</name>
    <name type="common">Hoop pine</name>
    <name type="synonym">Moreton Bay pine</name>
    <dbReference type="NCBI Taxonomy" id="56994"/>
    <lineage>
        <taxon>Eukaryota</taxon>
        <taxon>Viridiplantae</taxon>
        <taxon>Streptophyta</taxon>
        <taxon>Embryophyta</taxon>
        <taxon>Tracheophyta</taxon>
        <taxon>Spermatophyta</taxon>
        <taxon>Pinopsida</taxon>
        <taxon>Pinidae</taxon>
        <taxon>Conifers II</taxon>
        <taxon>Araucariales</taxon>
        <taxon>Araucariaceae</taxon>
        <taxon>Araucaria</taxon>
    </lineage>
</organism>
<dbReference type="EMBL" id="GCKF01028007">
    <property type="protein sequence ID" value="JAG98135.1"/>
    <property type="molecule type" value="Transcribed_RNA"/>
</dbReference>
<dbReference type="InterPro" id="IPR001660">
    <property type="entry name" value="SAM"/>
</dbReference>
<proteinExistence type="predicted"/>
<dbReference type="CDD" id="cd09487">
    <property type="entry name" value="SAM_superfamily"/>
    <property type="match status" value="1"/>
</dbReference>
<evidence type="ECO:0000313" key="4">
    <source>
        <dbReference type="EMBL" id="JAG98135.1"/>
    </source>
</evidence>
<feature type="region of interest" description="Disordered" evidence="2">
    <location>
        <begin position="179"/>
        <end position="206"/>
    </location>
</feature>
<reference evidence="4" key="1">
    <citation type="submission" date="2015-03" db="EMBL/GenBank/DDBJ databases">
        <title>A transcriptome of Araucaria cunninghamii, an australian fine timber species.</title>
        <authorList>
            <person name="Jing Yi C.J.Y."/>
            <person name="Yin San L.Y.S."/>
            <person name="Abdul Karim S.S."/>
            <person name="Wan Azmi N.N."/>
            <person name="Hercus R.R."/>
            <person name="Croft L.L."/>
        </authorList>
    </citation>
    <scope>NUCLEOTIDE SEQUENCE</scope>
    <source>
        <strain evidence="4">MI0301</strain>
        <tissue evidence="4">Leaf</tissue>
    </source>
</reference>
<keyword evidence="1" id="KW-0677">Repeat</keyword>
<dbReference type="Pfam" id="PF00536">
    <property type="entry name" value="SAM_1"/>
    <property type="match status" value="1"/>
</dbReference>
<sequence length="389" mass="42737">MGDWYTLSAAPPTSGGSLDMGISINSKRQRRPSVRLGEIGEQSSESYRRKKEKWDEKQWKSVQEDSKGSLLQLPWGFSKLSTEFVASGGLGYGNRMSKTQHSVDENHQGQIRSAIEVQKHENTNPLSPREEHQTVLLEGVMGVPNKKMQVDFGAASKKARHGNRRRIGSRISSAVGKGVKCIKGNPETNDENEKGSGEDGLGEPLSNASYDIYTPEGFRHSDLETSDSPGDLKETCLALQVPSLEGRSLNMGSTHGHQTVKEVFQNDELISVQRGQGKSGETWAVTNAELTRPMQDTSALLIRELGGETDMKTIPNSARHGASPRSGVKAWLNGLGLGRYAQIFEMHEVDMDVLYLLTFDDLKEMGINAVGSRRKMYNSIQQLGKGFAG</sequence>
<dbReference type="Gene3D" id="1.10.150.50">
    <property type="entry name" value="Transcription Factor, Ets-1"/>
    <property type="match status" value="1"/>
</dbReference>
<name>A0A0D6R893_ARACU</name>